<dbReference type="Proteomes" id="UP001056005">
    <property type="component" value="Segment"/>
</dbReference>
<accession>A0A9E7M797</accession>
<name>A0A9E7M797_9CAUD</name>
<organism evidence="1 2">
    <name type="scientific">Klebsiella phage 6939</name>
    <dbReference type="NCBI Taxonomy" id="2912295"/>
    <lineage>
        <taxon>Viruses</taxon>
        <taxon>Duplodnaviria</taxon>
        <taxon>Heunggongvirae</taxon>
        <taxon>Uroviricota</taxon>
        <taxon>Caudoviricetes</taxon>
        <taxon>Autographivirales</taxon>
        <taxon>Autographivirales incertae sedis</taxon>
        <taxon>Reminisvirus</taxon>
        <taxon>Reminisvirus 6939</taxon>
    </lineage>
</organism>
<dbReference type="EMBL" id="OL362271">
    <property type="protein sequence ID" value="URY99226.1"/>
    <property type="molecule type" value="Genomic_DNA"/>
</dbReference>
<sequence length="64" mass="7051">MTYANKEEALEAAAEMALDGRLPTPDEFAEMQAVGVDYKAVHSILSEVFYDGEEFEDSSDAESE</sequence>
<proteinExistence type="predicted"/>
<evidence type="ECO:0000313" key="1">
    <source>
        <dbReference type="EMBL" id="URY99226.1"/>
    </source>
</evidence>
<keyword evidence="2" id="KW-1185">Reference proteome</keyword>
<protein>
    <submittedName>
        <fullName evidence="1">Uncharacterized protein</fullName>
    </submittedName>
</protein>
<gene>
    <name evidence="1" type="ORF">6939_0047</name>
</gene>
<evidence type="ECO:0000313" key="2">
    <source>
        <dbReference type="Proteomes" id="UP001056005"/>
    </source>
</evidence>
<reference evidence="1" key="1">
    <citation type="submission" date="2021-11" db="EMBL/GenBank/DDBJ databases">
        <title>The TAILOR 12: Case summaries of 12 patient that have undergone phage therapy for multidrug-resistant infections.</title>
        <authorList>
            <person name="Green S."/>
            <person name="Terwilliger A."/>
            <person name="Clark J."/>
            <person name="Salazar K."/>
            <person name="Maresso A."/>
        </authorList>
    </citation>
    <scope>NUCLEOTIDE SEQUENCE</scope>
</reference>